<evidence type="ECO:0000256" key="3">
    <source>
        <dbReference type="ARBA" id="ARBA00022980"/>
    </source>
</evidence>
<dbReference type="GO" id="GO:0005840">
    <property type="term" value="C:ribosome"/>
    <property type="evidence" value="ECO:0007669"/>
    <property type="project" value="UniProtKB-KW"/>
</dbReference>
<comment type="similarity">
    <text evidence="2">Belongs to the universal ribosomal protein uL18 family.</text>
</comment>
<evidence type="ECO:0000256" key="7">
    <source>
        <dbReference type="ARBA" id="ARBA00082661"/>
    </source>
</evidence>
<accession>A0ABD2XPC5</accession>
<keyword evidence="4" id="KW-0496">Mitochondrion</keyword>
<sequence>MMMNGLRLTATGSSIAAKSLHGNVVVVASRQVRSNAAVLERCTEIRNRNPRNLELMTIARKPKGYHLDKKGHEFWNKLFVRVSARHFEAEIVHYKHGPTITVSTRDWALKKQLYKTNDISAYSNVGRMLAQKCLEAGITSVYCDIDENSSQKFAAFIDEMKKGGIALEEPPQYTHAYPWDAKRMVKPWTLEN</sequence>
<keyword evidence="9" id="KW-1185">Reference proteome</keyword>
<dbReference type="InterPro" id="IPR036967">
    <property type="entry name" value="Ribosomal_uS11_sf"/>
</dbReference>
<comment type="caution">
    <text evidence="8">The sequence shown here is derived from an EMBL/GenBank/DDBJ whole genome shotgun (WGS) entry which is preliminary data.</text>
</comment>
<evidence type="ECO:0000313" key="9">
    <source>
        <dbReference type="Proteomes" id="UP001627154"/>
    </source>
</evidence>
<evidence type="ECO:0000256" key="1">
    <source>
        <dbReference type="ARBA" id="ARBA00004173"/>
    </source>
</evidence>
<proteinExistence type="inferred from homology"/>
<dbReference type="GO" id="GO:1990904">
    <property type="term" value="C:ribonucleoprotein complex"/>
    <property type="evidence" value="ECO:0007669"/>
    <property type="project" value="UniProtKB-KW"/>
</dbReference>
<dbReference type="Pfam" id="PF00861">
    <property type="entry name" value="Ribosomal_L18p"/>
    <property type="match status" value="1"/>
</dbReference>
<comment type="subcellular location">
    <subcellularLocation>
        <location evidence="1">Mitochondrion</location>
    </subcellularLocation>
</comment>
<organism evidence="8 9">
    <name type="scientific">Trichogramma kaykai</name>
    <dbReference type="NCBI Taxonomy" id="54128"/>
    <lineage>
        <taxon>Eukaryota</taxon>
        <taxon>Metazoa</taxon>
        <taxon>Ecdysozoa</taxon>
        <taxon>Arthropoda</taxon>
        <taxon>Hexapoda</taxon>
        <taxon>Insecta</taxon>
        <taxon>Pterygota</taxon>
        <taxon>Neoptera</taxon>
        <taxon>Endopterygota</taxon>
        <taxon>Hymenoptera</taxon>
        <taxon>Apocrita</taxon>
        <taxon>Proctotrupomorpha</taxon>
        <taxon>Chalcidoidea</taxon>
        <taxon>Trichogrammatidae</taxon>
        <taxon>Trichogramma</taxon>
    </lineage>
</organism>
<dbReference type="GO" id="GO:0005743">
    <property type="term" value="C:mitochondrial inner membrane"/>
    <property type="evidence" value="ECO:0007669"/>
    <property type="project" value="UniProtKB-ARBA"/>
</dbReference>
<dbReference type="EMBL" id="JBJJXI010000018">
    <property type="protein sequence ID" value="KAL3406632.1"/>
    <property type="molecule type" value="Genomic_DNA"/>
</dbReference>
<dbReference type="Gene3D" id="3.30.420.80">
    <property type="entry name" value="Ribosomal protein S11"/>
    <property type="match status" value="1"/>
</dbReference>
<evidence type="ECO:0000256" key="5">
    <source>
        <dbReference type="ARBA" id="ARBA00023274"/>
    </source>
</evidence>
<gene>
    <name evidence="8" type="ORF">TKK_000792</name>
</gene>
<dbReference type="InterPro" id="IPR005484">
    <property type="entry name" value="Ribosomal_uL18_bac/plant/anim"/>
</dbReference>
<reference evidence="8 9" key="1">
    <citation type="journal article" date="2024" name="bioRxiv">
        <title>A reference genome for Trichogramma kaykai: A tiny desert-dwelling parasitoid wasp with competing sex-ratio distorters.</title>
        <authorList>
            <person name="Culotta J."/>
            <person name="Lindsey A.R."/>
        </authorList>
    </citation>
    <scope>NUCLEOTIDE SEQUENCE [LARGE SCALE GENOMIC DNA]</scope>
    <source>
        <strain evidence="8 9">KSX58</strain>
    </source>
</reference>
<evidence type="ECO:0000256" key="2">
    <source>
        <dbReference type="ARBA" id="ARBA00007116"/>
    </source>
</evidence>
<protein>
    <recommendedName>
        <fullName evidence="6">Large ribosomal subunit protein uL18m</fullName>
    </recommendedName>
    <alternativeName>
        <fullName evidence="7">39S ribosomal protein L18, mitochondrial</fullName>
    </alternativeName>
</protein>
<evidence type="ECO:0000256" key="4">
    <source>
        <dbReference type="ARBA" id="ARBA00023128"/>
    </source>
</evidence>
<keyword evidence="5" id="KW-0687">Ribonucleoprotein</keyword>
<dbReference type="FunFam" id="3.30.420.80:FF:000005">
    <property type="entry name" value="39S ribosomal protein L18, mitochondrial"/>
    <property type="match status" value="1"/>
</dbReference>
<dbReference type="CDD" id="cd00432">
    <property type="entry name" value="Ribosomal_L18_L5e"/>
    <property type="match status" value="1"/>
</dbReference>
<keyword evidence="3" id="KW-0689">Ribosomal protein</keyword>
<dbReference type="InterPro" id="IPR057268">
    <property type="entry name" value="Ribosomal_L18"/>
</dbReference>
<name>A0ABD2XPC5_9HYME</name>
<evidence type="ECO:0000256" key="6">
    <source>
        <dbReference type="ARBA" id="ARBA00069051"/>
    </source>
</evidence>
<dbReference type="SUPFAM" id="SSF53137">
    <property type="entry name" value="Translational machinery components"/>
    <property type="match status" value="1"/>
</dbReference>
<dbReference type="Proteomes" id="UP001627154">
    <property type="component" value="Unassembled WGS sequence"/>
</dbReference>
<evidence type="ECO:0000313" key="8">
    <source>
        <dbReference type="EMBL" id="KAL3406632.1"/>
    </source>
</evidence>
<dbReference type="PANTHER" id="PTHR12899">
    <property type="entry name" value="39S RIBOSOMAL PROTEIN L18, MITOCHONDRIAL"/>
    <property type="match status" value="1"/>
</dbReference>
<dbReference type="PANTHER" id="PTHR12899:SF3">
    <property type="entry name" value="LARGE RIBOSOMAL SUBUNIT PROTEIN UL18M"/>
    <property type="match status" value="1"/>
</dbReference>
<dbReference type="AlphaFoldDB" id="A0ABD2XPC5"/>